<dbReference type="Gene3D" id="1.10.630.10">
    <property type="entry name" value="Cytochrome P450"/>
    <property type="match status" value="1"/>
</dbReference>
<evidence type="ECO:0000256" key="4">
    <source>
        <dbReference type="ARBA" id="ARBA00010617"/>
    </source>
</evidence>
<dbReference type="GO" id="GO:0005506">
    <property type="term" value="F:iron ion binding"/>
    <property type="evidence" value="ECO:0007669"/>
    <property type="project" value="InterPro"/>
</dbReference>
<evidence type="ECO:0000256" key="12">
    <source>
        <dbReference type="ARBA" id="ARBA00023136"/>
    </source>
</evidence>
<evidence type="ECO:0000313" key="16">
    <source>
        <dbReference type="Proteomes" id="UP000250043"/>
    </source>
</evidence>
<comment type="subcellular location">
    <subcellularLocation>
        <location evidence="2">Membrane</location>
        <topology evidence="2">Single-pass membrane protein</topology>
    </subcellularLocation>
</comment>
<name>A0A8E2DIF3_9APHY</name>
<dbReference type="Proteomes" id="UP000250043">
    <property type="component" value="Unassembled WGS sequence"/>
</dbReference>
<evidence type="ECO:0000256" key="3">
    <source>
        <dbReference type="ARBA" id="ARBA00005179"/>
    </source>
</evidence>
<dbReference type="OrthoDB" id="2789670at2759"/>
<protein>
    <submittedName>
        <fullName evidence="15">Cytochrome P450</fullName>
    </submittedName>
</protein>
<evidence type="ECO:0000256" key="5">
    <source>
        <dbReference type="ARBA" id="ARBA00022617"/>
    </source>
</evidence>
<evidence type="ECO:0000256" key="2">
    <source>
        <dbReference type="ARBA" id="ARBA00004167"/>
    </source>
</evidence>
<dbReference type="EMBL" id="KV722461">
    <property type="protein sequence ID" value="OCH88152.1"/>
    <property type="molecule type" value="Genomic_DNA"/>
</dbReference>
<comment type="pathway">
    <text evidence="3">Secondary metabolite biosynthesis.</text>
</comment>
<feature type="binding site" description="axial binding residue" evidence="13">
    <location>
        <position position="442"/>
    </location>
    <ligand>
        <name>heme</name>
        <dbReference type="ChEBI" id="CHEBI:30413"/>
    </ligand>
    <ligandPart>
        <name>Fe</name>
        <dbReference type="ChEBI" id="CHEBI:18248"/>
    </ligandPart>
</feature>
<evidence type="ECO:0000256" key="9">
    <source>
        <dbReference type="ARBA" id="ARBA00023002"/>
    </source>
</evidence>
<evidence type="ECO:0000256" key="14">
    <source>
        <dbReference type="RuleBase" id="RU000461"/>
    </source>
</evidence>
<evidence type="ECO:0000256" key="13">
    <source>
        <dbReference type="PIRSR" id="PIRSR602401-1"/>
    </source>
</evidence>
<evidence type="ECO:0000313" key="15">
    <source>
        <dbReference type="EMBL" id="OCH88152.1"/>
    </source>
</evidence>
<keyword evidence="6" id="KW-0812">Transmembrane</keyword>
<dbReference type="InterPro" id="IPR001128">
    <property type="entry name" value="Cyt_P450"/>
</dbReference>
<gene>
    <name evidence="15" type="ORF">OBBRIDRAFT_780665</name>
</gene>
<comment type="similarity">
    <text evidence="4 14">Belongs to the cytochrome P450 family.</text>
</comment>
<dbReference type="InterPro" id="IPR036396">
    <property type="entry name" value="Cyt_P450_sf"/>
</dbReference>
<comment type="cofactor">
    <cofactor evidence="1 13">
        <name>heme</name>
        <dbReference type="ChEBI" id="CHEBI:30413"/>
    </cofactor>
</comment>
<reference evidence="15 16" key="1">
    <citation type="submission" date="2016-07" db="EMBL/GenBank/DDBJ databases">
        <title>Draft genome of the white-rot fungus Obba rivulosa 3A-2.</title>
        <authorList>
            <consortium name="DOE Joint Genome Institute"/>
            <person name="Miettinen O."/>
            <person name="Riley R."/>
            <person name="Acob R."/>
            <person name="Barry K."/>
            <person name="Cullen D."/>
            <person name="De Vries R."/>
            <person name="Hainaut M."/>
            <person name="Hatakka A."/>
            <person name="Henrissat B."/>
            <person name="Hilden K."/>
            <person name="Kuo R."/>
            <person name="Labutti K."/>
            <person name="Lipzen A."/>
            <person name="Makela M.R."/>
            <person name="Sandor L."/>
            <person name="Spatafora J.W."/>
            <person name="Grigoriev I.V."/>
            <person name="Hibbett D.S."/>
        </authorList>
    </citation>
    <scope>NUCLEOTIDE SEQUENCE [LARGE SCALE GENOMIC DNA]</scope>
    <source>
        <strain evidence="15 16">3A-2</strain>
    </source>
</reference>
<evidence type="ECO:0000256" key="8">
    <source>
        <dbReference type="ARBA" id="ARBA00022989"/>
    </source>
</evidence>
<dbReference type="GO" id="GO:0004497">
    <property type="term" value="F:monooxygenase activity"/>
    <property type="evidence" value="ECO:0007669"/>
    <property type="project" value="UniProtKB-KW"/>
</dbReference>
<dbReference type="PROSITE" id="PS00086">
    <property type="entry name" value="CYTOCHROME_P450"/>
    <property type="match status" value="1"/>
</dbReference>
<keyword evidence="16" id="KW-1185">Reference proteome</keyword>
<sequence length="517" mass="58143">MGVFEAQVLFATITSLIVLAVRRALKHARPLTPPGPGGLPLVGNLFDFPTSDPCLAASKWRKEYGDITYLNIMGMGIVYLHTAEVAKELLVKRGAVYSDRPPLIMATELCGYEPGALRSYGDRLRRQRALMERALGMMTIPTYHPLLEVETGNLLHQLVSSPGDYCQHITRYAGALSLLVVYGHRVTANDDEMLVLAKDCLELLCNEVMAAPPKGIWAVDVFPFLKNIPDWIPFASFKRKAAKWRIQISDFYNRPFAEVKRKMAESIATPSFCSILLQDEHGSMSAQKEYDIKWAANTILTGSIDTISTVIQHLLLLMVLYPDSFAKAREELDIVVKDRMPTFADRPSLPNSECVLSEILRLSCPIPLGLPHCLREDDVYNKYFIPKGTVVIANILAMTRDEELFPDPEIFNPERYGLTIDEATRKARDPRQWIFGFGRRRCPGIHLMESSVWLAMVAIIATLNVTKAVNANGKVVEPEVKFENMVFRIPNKFQCEIKPRSEQHAALISNTRLNLVP</sequence>
<keyword evidence="8" id="KW-1133">Transmembrane helix</keyword>
<evidence type="ECO:0000256" key="7">
    <source>
        <dbReference type="ARBA" id="ARBA00022723"/>
    </source>
</evidence>
<dbReference type="InterPro" id="IPR017972">
    <property type="entry name" value="Cyt_P450_CS"/>
</dbReference>
<dbReference type="SUPFAM" id="SSF48264">
    <property type="entry name" value="Cytochrome P450"/>
    <property type="match status" value="1"/>
</dbReference>
<accession>A0A8E2DIF3</accession>
<evidence type="ECO:0000256" key="10">
    <source>
        <dbReference type="ARBA" id="ARBA00023004"/>
    </source>
</evidence>
<organism evidence="15 16">
    <name type="scientific">Obba rivulosa</name>
    <dbReference type="NCBI Taxonomy" id="1052685"/>
    <lineage>
        <taxon>Eukaryota</taxon>
        <taxon>Fungi</taxon>
        <taxon>Dikarya</taxon>
        <taxon>Basidiomycota</taxon>
        <taxon>Agaricomycotina</taxon>
        <taxon>Agaricomycetes</taxon>
        <taxon>Polyporales</taxon>
        <taxon>Gelatoporiaceae</taxon>
        <taxon>Obba</taxon>
    </lineage>
</organism>
<evidence type="ECO:0000256" key="11">
    <source>
        <dbReference type="ARBA" id="ARBA00023033"/>
    </source>
</evidence>
<keyword evidence="10 13" id="KW-0408">Iron</keyword>
<dbReference type="GO" id="GO:0016020">
    <property type="term" value="C:membrane"/>
    <property type="evidence" value="ECO:0007669"/>
    <property type="project" value="UniProtKB-SubCell"/>
</dbReference>
<dbReference type="InterPro" id="IPR050364">
    <property type="entry name" value="Cytochrome_P450_fung"/>
</dbReference>
<keyword evidence="12" id="KW-0472">Membrane</keyword>
<evidence type="ECO:0000256" key="1">
    <source>
        <dbReference type="ARBA" id="ARBA00001971"/>
    </source>
</evidence>
<keyword evidence="11 14" id="KW-0503">Monooxygenase</keyword>
<dbReference type="GO" id="GO:0016705">
    <property type="term" value="F:oxidoreductase activity, acting on paired donors, with incorporation or reduction of molecular oxygen"/>
    <property type="evidence" value="ECO:0007669"/>
    <property type="project" value="InterPro"/>
</dbReference>
<dbReference type="AlphaFoldDB" id="A0A8E2DIF3"/>
<keyword evidence="9 14" id="KW-0560">Oxidoreductase</keyword>
<evidence type="ECO:0000256" key="6">
    <source>
        <dbReference type="ARBA" id="ARBA00022692"/>
    </source>
</evidence>
<dbReference type="PANTHER" id="PTHR46300">
    <property type="entry name" value="P450, PUTATIVE (EUROFUNG)-RELATED-RELATED"/>
    <property type="match status" value="1"/>
</dbReference>
<keyword evidence="5 13" id="KW-0349">Heme</keyword>
<dbReference type="Pfam" id="PF00067">
    <property type="entry name" value="p450"/>
    <property type="match status" value="1"/>
</dbReference>
<dbReference type="CDD" id="cd11065">
    <property type="entry name" value="CYP64-like"/>
    <property type="match status" value="1"/>
</dbReference>
<dbReference type="PRINTS" id="PR00463">
    <property type="entry name" value="EP450I"/>
</dbReference>
<dbReference type="GO" id="GO:0020037">
    <property type="term" value="F:heme binding"/>
    <property type="evidence" value="ECO:0007669"/>
    <property type="project" value="InterPro"/>
</dbReference>
<dbReference type="PANTHER" id="PTHR46300:SF7">
    <property type="entry name" value="P450, PUTATIVE (EUROFUNG)-RELATED"/>
    <property type="match status" value="1"/>
</dbReference>
<proteinExistence type="inferred from homology"/>
<keyword evidence="7 13" id="KW-0479">Metal-binding</keyword>
<dbReference type="InterPro" id="IPR002401">
    <property type="entry name" value="Cyt_P450_E_grp-I"/>
</dbReference>